<feature type="transmembrane region" description="Helical" evidence="9">
    <location>
        <begin position="209"/>
        <end position="231"/>
    </location>
</feature>
<evidence type="ECO:0000313" key="11">
    <source>
        <dbReference type="Proteomes" id="UP000185936"/>
    </source>
</evidence>
<dbReference type="GO" id="GO:0006865">
    <property type="term" value="P:amino acid transport"/>
    <property type="evidence" value="ECO:0007669"/>
    <property type="project" value="UniProtKB-KW"/>
</dbReference>
<evidence type="ECO:0000256" key="7">
    <source>
        <dbReference type="ARBA" id="ARBA00023136"/>
    </source>
</evidence>
<evidence type="ECO:0000256" key="8">
    <source>
        <dbReference type="ARBA" id="ARBA00037998"/>
    </source>
</evidence>
<keyword evidence="6 9" id="KW-1133">Transmembrane helix</keyword>
<dbReference type="InterPro" id="IPR052157">
    <property type="entry name" value="BCAA_transport_permease"/>
</dbReference>
<evidence type="ECO:0000256" key="5">
    <source>
        <dbReference type="ARBA" id="ARBA00022970"/>
    </source>
</evidence>
<keyword evidence="5" id="KW-0029">Amino-acid transport</keyword>
<keyword evidence="7 9" id="KW-0472">Membrane</keyword>
<sequence length="308" mass="32614">MIPETLLGQPFVLGHTFNGLYFAALLFFASVGLTLVFGILNLLNMAHAAFYGLGAYVAVWTLNNIGDITTSVAALLVVLVLVIPLVVFVLAAALDKSVFAPLYDIEPVYQLLATFGVILMLDDIIKYIWGGTPISVAAATNPSRQLGTVDVLGASISMYRSFVILIAVCCAVGLYLMFVKTKIGKISQAMSEDYEMVQMLGINVTRVRVLIFSLSIAIAALGGALFVPFAVATPAVTLEYVLLSFAVIVIGGLGSLKGVIVASLIIGMVRSFGIAYVPAIELAIVFALMVVVIIVKPEGLFGDQGVVE</sequence>
<accession>A0A1N7EYJ5</accession>
<feature type="transmembrane region" description="Helical" evidence="9">
    <location>
        <begin position="273"/>
        <end position="295"/>
    </location>
</feature>
<evidence type="ECO:0000256" key="4">
    <source>
        <dbReference type="ARBA" id="ARBA00022692"/>
    </source>
</evidence>
<comment type="subcellular location">
    <subcellularLocation>
        <location evidence="1">Cell membrane</location>
        <topology evidence="1">Multi-pass membrane protein</topology>
    </subcellularLocation>
</comment>
<dbReference type="GO" id="GO:0005886">
    <property type="term" value="C:plasma membrane"/>
    <property type="evidence" value="ECO:0007669"/>
    <property type="project" value="UniProtKB-SubCell"/>
</dbReference>
<dbReference type="InterPro" id="IPR001851">
    <property type="entry name" value="ABC_transp_permease"/>
</dbReference>
<keyword evidence="4 9" id="KW-0812">Transmembrane</keyword>
<dbReference type="Pfam" id="PF02653">
    <property type="entry name" value="BPD_transp_2"/>
    <property type="match status" value="1"/>
</dbReference>
<evidence type="ECO:0000313" key="10">
    <source>
        <dbReference type="EMBL" id="SIR93193.1"/>
    </source>
</evidence>
<dbReference type="EMBL" id="FTNR01000005">
    <property type="protein sequence ID" value="SIR93193.1"/>
    <property type="molecule type" value="Genomic_DNA"/>
</dbReference>
<dbReference type="PANTHER" id="PTHR11795">
    <property type="entry name" value="BRANCHED-CHAIN AMINO ACID TRANSPORT SYSTEM PERMEASE PROTEIN LIVH"/>
    <property type="match status" value="1"/>
</dbReference>
<gene>
    <name evidence="10" type="ORF">SAMN05421752_105184</name>
</gene>
<dbReference type="GO" id="GO:0022857">
    <property type="term" value="F:transmembrane transporter activity"/>
    <property type="evidence" value="ECO:0007669"/>
    <property type="project" value="InterPro"/>
</dbReference>
<dbReference type="AlphaFoldDB" id="A0A1N7EYJ5"/>
<feature type="transmembrane region" description="Helical" evidence="9">
    <location>
        <begin position="20"/>
        <end position="43"/>
    </location>
</feature>
<reference evidence="11" key="1">
    <citation type="submission" date="2017-01" db="EMBL/GenBank/DDBJ databases">
        <authorList>
            <person name="Varghese N."/>
            <person name="Submissions S."/>
        </authorList>
    </citation>
    <scope>NUCLEOTIDE SEQUENCE [LARGE SCALE GENOMIC DNA]</scope>
    <source>
        <strain evidence="11">type strain: HArc-</strain>
    </source>
</reference>
<dbReference type="CDD" id="cd06582">
    <property type="entry name" value="TM_PBP1_LivH_like"/>
    <property type="match status" value="1"/>
</dbReference>
<comment type="similarity">
    <text evidence="8">Belongs to the binding-protein-dependent transport system permease family. LivHM subfamily.</text>
</comment>
<feature type="transmembrane region" description="Helical" evidence="9">
    <location>
        <begin position="243"/>
        <end position="266"/>
    </location>
</feature>
<keyword evidence="11" id="KW-1185">Reference proteome</keyword>
<evidence type="ECO:0000256" key="1">
    <source>
        <dbReference type="ARBA" id="ARBA00004651"/>
    </source>
</evidence>
<dbReference type="RefSeq" id="WP_076608869.1">
    <property type="nucleotide sequence ID" value="NZ_FTNR01000005.1"/>
</dbReference>
<protein>
    <submittedName>
        <fullName evidence="10">Amino acid/amide ABC transporter membrane protein 1, HAAT family</fullName>
    </submittedName>
</protein>
<dbReference type="STRING" id="308853.SAMN05421752_105184"/>
<dbReference type="PANTHER" id="PTHR11795:SF442">
    <property type="entry name" value="ABC TRANSPORTER ATP-BINDING PROTEIN"/>
    <property type="match status" value="1"/>
</dbReference>
<proteinExistence type="inferred from homology"/>
<name>A0A1N7EYJ5_9EURY</name>
<keyword evidence="3" id="KW-1003">Cell membrane</keyword>
<feature type="transmembrane region" description="Helical" evidence="9">
    <location>
        <begin position="72"/>
        <end position="95"/>
    </location>
</feature>
<evidence type="ECO:0000256" key="9">
    <source>
        <dbReference type="SAM" id="Phobius"/>
    </source>
</evidence>
<organism evidence="10 11">
    <name type="scientific">Natronorubrum thiooxidans</name>
    <dbReference type="NCBI Taxonomy" id="308853"/>
    <lineage>
        <taxon>Archaea</taxon>
        <taxon>Methanobacteriati</taxon>
        <taxon>Methanobacteriota</taxon>
        <taxon>Stenosarchaea group</taxon>
        <taxon>Halobacteria</taxon>
        <taxon>Halobacteriales</taxon>
        <taxon>Natrialbaceae</taxon>
        <taxon>Natronorubrum</taxon>
    </lineage>
</organism>
<evidence type="ECO:0000256" key="2">
    <source>
        <dbReference type="ARBA" id="ARBA00022448"/>
    </source>
</evidence>
<dbReference type="Proteomes" id="UP000185936">
    <property type="component" value="Unassembled WGS sequence"/>
</dbReference>
<evidence type="ECO:0000256" key="6">
    <source>
        <dbReference type="ARBA" id="ARBA00022989"/>
    </source>
</evidence>
<evidence type="ECO:0000256" key="3">
    <source>
        <dbReference type="ARBA" id="ARBA00022475"/>
    </source>
</evidence>
<keyword evidence="2" id="KW-0813">Transport</keyword>
<feature type="transmembrane region" description="Helical" evidence="9">
    <location>
        <begin position="158"/>
        <end position="178"/>
    </location>
</feature>
<dbReference type="OrthoDB" id="43815at2157"/>